<dbReference type="SMART" id="SM00858">
    <property type="entry name" value="SAF"/>
    <property type="match status" value="1"/>
</dbReference>
<dbReference type="PANTHER" id="PTHR42966:SF2">
    <property type="entry name" value="PSEUDAMINIC ACID SYNTHASE"/>
    <property type="match status" value="1"/>
</dbReference>
<dbReference type="CDD" id="cd11615">
    <property type="entry name" value="SAF_NeuB_like"/>
    <property type="match status" value="1"/>
</dbReference>
<proteinExistence type="predicted"/>
<feature type="domain" description="AFP-like" evidence="1">
    <location>
        <begin position="293"/>
        <end position="348"/>
    </location>
</feature>
<organism evidence="2 3">
    <name type="scientific">Fodinibius roseus</name>
    <dbReference type="NCBI Taxonomy" id="1194090"/>
    <lineage>
        <taxon>Bacteria</taxon>
        <taxon>Pseudomonadati</taxon>
        <taxon>Balneolota</taxon>
        <taxon>Balneolia</taxon>
        <taxon>Balneolales</taxon>
        <taxon>Balneolaceae</taxon>
        <taxon>Fodinibius</taxon>
    </lineage>
</organism>
<evidence type="ECO:0000313" key="3">
    <source>
        <dbReference type="Proteomes" id="UP000184041"/>
    </source>
</evidence>
<dbReference type="InterPro" id="IPR020030">
    <property type="entry name" value="Pseudaminic_synth_PseI"/>
</dbReference>
<dbReference type="RefSeq" id="WP_073067653.1">
    <property type="nucleotide sequence ID" value="NZ_FQUS01000025.1"/>
</dbReference>
<dbReference type="InterPro" id="IPR013132">
    <property type="entry name" value="PseI/NeuA/B-like_N"/>
</dbReference>
<dbReference type="InterPro" id="IPR006190">
    <property type="entry name" value="SAF_AFP_Neu5Ac"/>
</dbReference>
<dbReference type="Pfam" id="PF03102">
    <property type="entry name" value="NeuB"/>
    <property type="match status" value="1"/>
</dbReference>
<gene>
    <name evidence="2" type="ORF">SAMN05443144_12541</name>
</gene>
<dbReference type="STRING" id="1194090.SAMN05443144_12541"/>
<dbReference type="Proteomes" id="UP000184041">
    <property type="component" value="Unassembled WGS sequence"/>
</dbReference>
<dbReference type="GO" id="GO:0047444">
    <property type="term" value="F:N-acylneuraminate-9-phosphate synthase activity"/>
    <property type="evidence" value="ECO:0007669"/>
    <property type="project" value="TreeGrafter"/>
</dbReference>
<dbReference type="Gene3D" id="3.90.1210.10">
    <property type="entry name" value="Antifreeze-like/N-acetylneuraminic acid synthase C-terminal domain"/>
    <property type="match status" value="1"/>
</dbReference>
<dbReference type="InterPro" id="IPR013974">
    <property type="entry name" value="SAF"/>
</dbReference>
<dbReference type="OrthoDB" id="9814210at2"/>
<protein>
    <submittedName>
        <fullName evidence="2">N-acetylneuraminate synthase</fullName>
    </submittedName>
</protein>
<dbReference type="AlphaFoldDB" id="A0A1M5J1W2"/>
<name>A0A1M5J1W2_9BACT</name>
<dbReference type="PROSITE" id="PS50844">
    <property type="entry name" value="AFP_LIKE"/>
    <property type="match status" value="1"/>
</dbReference>
<dbReference type="InterPro" id="IPR051690">
    <property type="entry name" value="PseI-like"/>
</dbReference>
<reference evidence="2 3" key="1">
    <citation type="submission" date="2016-11" db="EMBL/GenBank/DDBJ databases">
        <authorList>
            <person name="Jaros S."/>
            <person name="Januszkiewicz K."/>
            <person name="Wedrychowicz H."/>
        </authorList>
    </citation>
    <scope>NUCLEOTIDE SEQUENCE [LARGE SCALE GENOMIC DNA]</scope>
    <source>
        <strain evidence="2 3">DSM 21986</strain>
    </source>
</reference>
<dbReference type="SUPFAM" id="SSF51569">
    <property type="entry name" value="Aldolase"/>
    <property type="match status" value="1"/>
</dbReference>
<keyword evidence="3" id="KW-1185">Reference proteome</keyword>
<dbReference type="GO" id="GO:0016051">
    <property type="term" value="P:carbohydrate biosynthetic process"/>
    <property type="evidence" value="ECO:0007669"/>
    <property type="project" value="InterPro"/>
</dbReference>
<dbReference type="Pfam" id="PF08666">
    <property type="entry name" value="SAF"/>
    <property type="match status" value="1"/>
</dbReference>
<evidence type="ECO:0000259" key="1">
    <source>
        <dbReference type="PROSITE" id="PS50844"/>
    </source>
</evidence>
<dbReference type="PANTHER" id="PTHR42966">
    <property type="entry name" value="N-ACETYLNEURAMINATE SYNTHASE"/>
    <property type="match status" value="1"/>
</dbReference>
<dbReference type="InterPro" id="IPR013785">
    <property type="entry name" value="Aldolase_TIM"/>
</dbReference>
<dbReference type="Gene3D" id="3.20.20.70">
    <property type="entry name" value="Aldolase class I"/>
    <property type="match status" value="1"/>
</dbReference>
<evidence type="ECO:0000313" key="2">
    <source>
        <dbReference type="EMBL" id="SHG34355.1"/>
    </source>
</evidence>
<dbReference type="InterPro" id="IPR057736">
    <property type="entry name" value="SAF_PseI/NeuA/NeuB"/>
</dbReference>
<dbReference type="InterPro" id="IPR036732">
    <property type="entry name" value="AFP_Neu5c_C_sf"/>
</dbReference>
<dbReference type="NCBIfam" id="TIGR03586">
    <property type="entry name" value="PseI"/>
    <property type="match status" value="1"/>
</dbReference>
<sequence>MKLEIDEVFNIDNKKPFIIAEMSGNHNQSLDRAKKIIDAAAEASADAIKFQTYTADTMTIQASHGLFQIDDESSLWEGYTLYELYEQAHTPWEWHKELFAYANERDIIPFSTPFDNTAVDFLEDLEVPFYKIGSFENTHHPLLKKVASTGKPVIMSTGLATVADLDESVRVLRDHGCEKLVLLKCTSSYPADASSSNLNTIPHLADLFECKVGLSDHTLGIGAPIAAVALGATVFEKHFTLNRSEGGVDADFSLEPQELKKLVEETNRACQALGNISYGIQESEKASLRFKQSVYVVKDVEKGQHFTSENTRVIRPGDGLPPKYYERILGKKAKENIETGTPLSWDLL</sequence>
<dbReference type="SUPFAM" id="SSF51269">
    <property type="entry name" value="AFP III-like domain"/>
    <property type="match status" value="1"/>
</dbReference>
<dbReference type="EMBL" id="FQUS01000025">
    <property type="protein sequence ID" value="SHG34355.1"/>
    <property type="molecule type" value="Genomic_DNA"/>
</dbReference>
<accession>A0A1M5J1W2</accession>